<evidence type="ECO:0000259" key="1">
    <source>
        <dbReference type="Pfam" id="PF18029"/>
    </source>
</evidence>
<dbReference type="Proteomes" id="UP000198221">
    <property type="component" value="Chromosome I"/>
</dbReference>
<dbReference type="Pfam" id="PF18029">
    <property type="entry name" value="Glyoxalase_6"/>
    <property type="match status" value="1"/>
</dbReference>
<protein>
    <submittedName>
        <fullName evidence="2">Glyoxalase-like domain-containing protein</fullName>
    </submittedName>
</protein>
<proteinExistence type="predicted"/>
<dbReference type="OrthoDB" id="3212826at2"/>
<dbReference type="SUPFAM" id="SSF54593">
    <property type="entry name" value="Glyoxalase/Bleomycin resistance protein/Dihydroxybiphenyl dioxygenase"/>
    <property type="match status" value="1"/>
</dbReference>
<name>A0A1C5JGV6_9ACTN</name>
<dbReference type="AlphaFoldDB" id="A0A1C5JGV6"/>
<evidence type="ECO:0000313" key="2">
    <source>
        <dbReference type="EMBL" id="SCG69276.1"/>
    </source>
</evidence>
<keyword evidence="3" id="KW-1185">Reference proteome</keyword>
<feature type="domain" description="Glyoxalase-like" evidence="1">
    <location>
        <begin position="16"/>
        <end position="109"/>
    </location>
</feature>
<dbReference type="EMBL" id="LT607754">
    <property type="protein sequence ID" value="SCG69276.1"/>
    <property type="molecule type" value="Genomic_DNA"/>
</dbReference>
<evidence type="ECO:0000313" key="3">
    <source>
        <dbReference type="Proteomes" id="UP000198221"/>
    </source>
</evidence>
<dbReference type="Gene3D" id="3.10.180.10">
    <property type="entry name" value="2,3-Dihydroxybiphenyl 1,2-Dioxygenase, domain 1"/>
    <property type="match status" value="1"/>
</dbReference>
<gene>
    <name evidence="2" type="ORF">GA0070613_4578</name>
</gene>
<organism evidence="2 3">
    <name type="scientific">Micromonospora inositola</name>
    <dbReference type="NCBI Taxonomy" id="47865"/>
    <lineage>
        <taxon>Bacteria</taxon>
        <taxon>Bacillati</taxon>
        <taxon>Actinomycetota</taxon>
        <taxon>Actinomycetes</taxon>
        <taxon>Micromonosporales</taxon>
        <taxon>Micromonosporaceae</taxon>
        <taxon>Micromonospora</taxon>
    </lineage>
</organism>
<dbReference type="RefSeq" id="WP_089014107.1">
    <property type="nucleotide sequence ID" value="NZ_LT607754.1"/>
</dbReference>
<dbReference type="InterPro" id="IPR029068">
    <property type="entry name" value="Glyas_Bleomycin-R_OHBP_Dase"/>
</dbReference>
<reference evidence="3" key="1">
    <citation type="submission" date="2016-06" db="EMBL/GenBank/DDBJ databases">
        <authorList>
            <person name="Varghese N."/>
            <person name="Submissions Spin"/>
        </authorList>
    </citation>
    <scope>NUCLEOTIDE SEQUENCE [LARGE SCALE GENOMIC DNA]</scope>
    <source>
        <strain evidence="3">DSM 43819</strain>
    </source>
</reference>
<sequence length="126" mass="13694">MHRSRLHALIIDVPQDAAGSATDFWSAALGAPPRHDADEPEFTNLPEVVPDLVTAIQSVDDAPRYHVDIETDDVRAEVDRLLALGATPVSQWQECHVLRAPSGHLLCVIPVASDPAAFAATARRWD</sequence>
<dbReference type="InterPro" id="IPR041581">
    <property type="entry name" value="Glyoxalase_6"/>
</dbReference>
<accession>A0A1C5JGV6</accession>